<organism evidence="1">
    <name type="scientific">termite gut metagenome</name>
    <dbReference type="NCBI Taxonomy" id="433724"/>
    <lineage>
        <taxon>unclassified sequences</taxon>
        <taxon>metagenomes</taxon>
        <taxon>organismal metagenomes</taxon>
    </lineage>
</organism>
<reference evidence="1" key="1">
    <citation type="submission" date="2019-03" db="EMBL/GenBank/DDBJ databases">
        <title>Single cell metagenomics reveals metabolic interactions within the superorganism composed of flagellate Streblomastix strix and complex community of Bacteroidetes bacteria on its surface.</title>
        <authorList>
            <person name="Treitli S.C."/>
            <person name="Kolisko M."/>
            <person name="Husnik F."/>
            <person name="Keeling P."/>
            <person name="Hampl V."/>
        </authorList>
    </citation>
    <scope>NUCLEOTIDE SEQUENCE</scope>
    <source>
        <strain evidence="1">STM</strain>
    </source>
</reference>
<sequence length="41" mass="4408">MALLLPHSGKSGNGTVYFIESASRKPVCSYTGMTGIYQKTI</sequence>
<name>A0A5J4SFS7_9ZZZZ</name>
<dbReference type="AlphaFoldDB" id="A0A5J4SFS7"/>
<dbReference type="EMBL" id="SNRY01000193">
    <property type="protein sequence ID" value="KAA6344936.1"/>
    <property type="molecule type" value="Genomic_DNA"/>
</dbReference>
<comment type="caution">
    <text evidence="1">The sequence shown here is derived from an EMBL/GenBank/DDBJ whole genome shotgun (WGS) entry which is preliminary data.</text>
</comment>
<evidence type="ECO:0000313" key="1">
    <source>
        <dbReference type="EMBL" id="KAA6344936.1"/>
    </source>
</evidence>
<accession>A0A5J4SFS7</accession>
<gene>
    <name evidence="1" type="ORF">EZS27_007445</name>
</gene>
<proteinExistence type="predicted"/>
<protein>
    <submittedName>
        <fullName evidence="1">Uncharacterized protein</fullName>
    </submittedName>
</protein>